<feature type="DNA-binding region" description="H-T-H motif" evidence="2">
    <location>
        <begin position="29"/>
        <end position="48"/>
    </location>
</feature>
<keyword evidence="5" id="KW-1185">Reference proteome</keyword>
<dbReference type="Gene3D" id="1.10.357.10">
    <property type="entry name" value="Tetracycline Repressor, domain 2"/>
    <property type="match status" value="1"/>
</dbReference>
<dbReference type="InterPro" id="IPR001647">
    <property type="entry name" value="HTH_TetR"/>
</dbReference>
<reference evidence="4 5" key="1">
    <citation type="submission" date="2021-05" db="EMBL/GenBank/DDBJ databases">
        <title>Fusibacter ferrireducens sp. nov., an anaerobic, sulfur- and Fe-reducing bacterium isolated from the mangrove sediment.</title>
        <authorList>
            <person name="Qiu D."/>
        </authorList>
    </citation>
    <scope>NUCLEOTIDE SEQUENCE [LARGE SCALE GENOMIC DNA]</scope>
    <source>
        <strain evidence="4 5">DSM 12116</strain>
    </source>
</reference>
<dbReference type="PANTHER" id="PTHR43479:SF11">
    <property type="entry name" value="ACREF_ENVCD OPERON REPRESSOR-RELATED"/>
    <property type="match status" value="1"/>
</dbReference>
<feature type="domain" description="HTH tetR-type" evidence="3">
    <location>
        <begin position="6"/>
        <end position="66"/>
    </location>
</feature>
<dbReference type="Pfam" id="PF00440">
    <property type="entry name" value="TetR_N"/>
    <property type="match status" value="1"/>
</dbReference>
<dbReference type="InterPro" id="IPR036271">
    <property type="entry name" value="Tet_transcr_reg_TetR-rel_C_sf"/>
</dbReference>
<evidence type="ECO:0000313" key="5">
    <source>
        <dbReference type="Proteomes" id="UP000746471"/>
    </source>
</evidence>
<accession>A0ABS5PM82</accession>
<protein>
    <submittedName>
        <fullName evidence="4">TetR/AcrR family transcriptional regulator</fullName>
    </submittedName>
</protein>
<dbReference type="EMBL" id="JAHBCL010000009">
    <property type="protein sequence ID" value="MBS7526305.1"/>
    <property type="molecule type" value="Genomic_DNA"/>
</dbReference>
<dbReference type="InterPro" id="IPR009057">
    <property type="entry name" value="Homeodomain-like_sf"/>
</dbReference>
<name>A0ABS5PM82_9FIRM</name>
<gene>
    <name evidence="4" type="ORF">KHM83_06420</name>
</gene>
<evidence type="ECO:0000256" key="1">
    <source>
        <dbReference type="ARBA" id="ARBA00023125"/>
    </source>
</evidence>
<dbReference type="SUPFAM" id="SSF48498">
    <property type="entry name" value="Tetracyclin repressor-like, C-terminal domain"/>
    <property type="match status" value="1"/>
</dbReference>
<proteinExistence type="predicted"/>
<evidence type="ECO:0000259" key="3">
    <source>
        <dbReference type="PROSITE" id="PS50977"/>
    </source>
</evidence>
<evidence type="ECO:0000313" key="4">
    <source>
        <dbReference type="EMBL" id="MBS7526305.1"/>
    </source>
</evidence>
<organism evidence="4 5">
    <name type="scientific">Fusibacter paucivorans</name>
    <dbReference type="NCBI Taxonomy" id="76009"/>
    <lineage>
        <taxon>Bacteria</taxon>
        <taxon>Bacillati</taxon>
        <taxon>Bacillota</taxon>
        <taxon>Clostridia</taxon>
        <taxon>Eubacteriales</taxon>
        <taxon>Eubacteriales Family XII. Incertae Sedis</taxon>
        <taxon>Fusibacter</taxon>
    </lineage>
</organism>
<sequence>MAAKSFTKREQLIAAALAEFSTTDYESASLNQIIKTSGISKGVFYYHFENKEALYLALLDEANRQKWTFINAQTENNAPIYENLDLFDRFLYQAKMGIAFANEHPQYHLLSVRLTKEKGNPIYERAIHHIGSDGNAALTKLINEAIAHGELRPDFDEAFIHRLITHLFQSFYDIFEAEHTNVLQIQLEHYVDFMRNGLSSHSSGS</sequence>
<dbReference type="InterPro" id="IPR050624">
    <property type="entry name" value="HTH-type_Tx_Regulator"/>
</dbReference>
<dbReference type="Proteomes" id="UP000746471">
    <property type="component" value="Unassembled WGS sequence"/>
</dbReference>
<dbReference type="PANTHER" id="PTHR43479">
    <property type="entry name" value="ACREF/ENVCD OPERON REPRESSOR-RELATED"/>
    <property type="match status" value="1"/>
</dbReference>
<comment type="caution">
    <text evidence="4">The sequence shown here is derived from an EMBL/GenBank/DDBJ whole genome shotgun (WGS) entry which is preliminary data.</text>
</comment>
<dbReference type="PRINTS" id="PR00455">
    <property type="entry name" value="HTHTETR"/>
</dbReference>
<dbReference type="SUPFAM" id="SSF46689">
    <property type="entry name" value="Homeodomain-like"/>
    <property type="match status" value="1"/>
</dbReference>
<keyword evidence="1 2" id="KW-0238">DNA-binding</keyword>
<dbReference type="PROSITE" id="PS50977">
    <property type="entry name" value="HTH_TETR_2"/>
    <property type="match status" value="1"/>
</dbReference>
<dbReference type="RefSeq" id="WP_213236118.1">
    <property type="nucleotide sequence ID" value="NZ_JAHBCL010000009.1"/>
</dbReference>
<evidence type="ECO:0000256" key="2">
    <source>
        <dbReference type="PROSITE-ProRule" id="PRU00335"/>
    </source>
</evidence>